<name>A0AA40CFT1_9PEZI</name>
<feature type="compositionally biased region" description="Acidic residues" evidence="1">
    <location>
        <begin position="240"/>
        <end position="252"/>
    </location>
</feature>
<keyword evidence="3" id="KW-1185">Reference proteome</keyword>
<feature type="region of interest" description="Disordered" evidence="1">
    <location>
        <begin position="20"/>
        <end position="296"/>
    </location>
</feature>
<dbReference type="Proteomes" id="UP001174934">
    <property type="component" value="Unassembled WGS sequence"/>
</dbReference>
<protein>
    <submittedName>
        <fullName evidence="2">Uncharacterized protein</fullName>
    </submittedName>
</protein>
<organism evidence="2 3">
    <name type="scientific">Bombardia bombarda</name>
    <dbReference type="NCBI Taxonomy" id="252184"/>
    <lineage>
        <taxon>Eukaryota</taxon>
        <taxon>Fungi</taxon>
        <taxon>Dikarya</taxon>
        <taxon>Ascomycota</taxon>
        <taxon>Pezizomycotina</taxon>
        <taxon>Sordariomycetes</taxon>
        <taxon>Sordariomycetidae</taxon>
        <taxon>Sordariales</taxon>
        <taxon>Lasiosphaeriaceae</taxon>
        <taxon>Bombardia</taxon>
    </lineage>
</organism>
<feature type="region of interest" description="Disordered" evidence="1">
    <location>
        <begin position="330"/>
        <end position="369"/>
    </location>
</feature>
<evidence type="ECO:0000313" key="3">
    <source>
        <dbReference type="Proteomes" id="UP001174934"/>
    </source>
</evidence>
<reference evidence="2" key="1">
    <citation type="submission" date="2023-06" db="EMBL/GenBank/DDBJ databases">
        <title>Genome-scale phylogeny and comparative genomics of the fungal order Sordariales.</title>
        <authorList>
            <consortium name="Lawrence Berkeley National Laboratory"/>
            <person name="Hensen N."/>
            <person name="Bonometti L."/>
            <person name="Westerberg I."/>
            <person name="Brannstrom I.O."/>
            <person name="Guillou S."/>
            <person name="Cros-Aarteil S."/>
            <person name="Calhoun S."/>
            <person name="Haridas S."/>
            <person name="Kuo A."/>
            <person name="Mondo S."/>
            <person name="Pangilinan J."/>
            <person name="Riley R."/>
            <person name="LaButti K."/>
            <person name="Andreopoulos B."/>
            <person name="Lipzen A."/>
            <person name="Chen C."/>
            <person name="Yanf M."/>
            <person name="Daum C."/>
            <person name="Ng V."/>
            <person name="Clum A."/>
            <person name="Steindorff A."/>
            <person name="Ohm R."/>
            <person name="Martin F."/>
            <person name="Silar P."/>
            <person name="Natvig D."/>
            <person name="Lalanne C."/>
            <person name="Gautier V."/>
            <person name="Ament-velasquez S.L."/>
            <person name="Kruys A."/>
            <person name="Hutchinson M.I."/>
            <person name="Powell A.J."/>
            <person name="Barry K."/>
            <person name="Miller A.N."/>
            <person name="Grigoriev I.V."/>
            <person name="Debuchy R."/>
            <person name="Gladieux P."/>
            <person name="Thoren M.H."/>
            <person name="Johannesson H."/>
        </authorList>
    </citation>
    <scope>NUCLEOTIDE SEQUENCE</scope>
    <source>
        <strain evidence="2">SMH3391-2</strain>
    </source>
</reference>
<evidence type="ECO:0000313" key="2">
    <source>
        <dbReference type="EMBL" id="KAK0635873.1"/>
    </source>
</evidence>
<dbReference type="AlphaFoldDB" id="A0AA40CFT1"/>
<feature type="compositionally biased region" description="Polar residues" evidence="1">
    <location>
        <begin position="129"/>
        <end position="139"/>
    </location>
</feature>
<feature type="compositionally biased region" description="Low complexity" evidence="1">
    <location>
        <begin position="61"/>
        <end position="99"/>
    </location>
</feature>
<accession>A0AA40CFT1</accession>
<gene>
    <name evidence="2" type="ORF">B0T17DRAFT_503372</name>
</gene>
<evidence type="ECO:0000256" key="1">
    <source>
        <dbReference type="SAM" id="MobiDB-lite"/>
    </source>
</evidence>
<dbReference type="EMBL" id="JAULSR010000001">
    <property type="protein sequence ID" value="KAK0635873.1"/>
    <property type="molecule type" value="Genomic_DNA"/>
</dbReference>
<sequence>MTSSNLSLSTSLYLNYHATPASCKSHPFRNPNPLTNTRRPQTPAPSRFLLAKRQGSAQQPHQSQKQTPNQPQQQASAPHQFRATPRFSSASTPRPSSTTNQTTLAARHTAPRSRPTRDVAIDSSPIPDSPNNNGNSPYVSPTGGGQLPEPIEFDSSYFAQSPSHGGRGGGEVRVYDDDDDGDFGDGGRSTKRRRISITSSDADVDGEFVAGSSQAHAGVDDGGEEEERDVVHTSSFPYDALEEVEGGVDGDGDQIFHSQSDDMDMQGEAGDGVILSPSSGPGSAATSSSEDDERTYDAESGLYNRDATAKQPKLRQKPAVANPIFFHPPRFKTSEQNDLQDPPQDHLPEIFSPQRRRRGRGGDGVSGGKYVSGGLAAELRDWLVDVKEETDKRPATATVQLAVEDVRRGGQGITLVTGRPVTAASSSGQGLGVRAILAGVGGIEDGLGGGGGGSASVIRKRNRVLPGSVVAIAPPAWDVELDGRWAVAYRWEVVGSKG</sequence>
<feature type="compositionally biased region" description="Low complexity" evidence="1">
    <location>
        <begin position="276"/>
        <end position="288"/>
    </location>
</feature>
<comment type="caution">
    <text evidence="2">The sequence shown here is derived from an EMBL/GenBank/DDBJ whole genome shotgun (WGS) entry which is preliminary data.</text>
</comment>
<proteinExistence type="predicted"/>